<dbReference type="Pfam" id="PF25925">
    <property type="entry name" value="DUF7970"/>
    <property type="match status" value="1"/>
</dbReference>
<evidence type="ECO:0000313" key="3">
    <source>
        <dbReference type="Proteomes" id="UP001320972"/>
    </source>
</evidence>
<comment type="caution">
    <text evidence="2">The sequence shown here is derived from an EMBL/GenBank/DDBJ whole genome shotgun (WGS) entry which is preliminary data.</text>
</comment>
<protein>
    <submittedName>
        <fullName evidence="2">Uncharacterized protein</fullName>
    </submittedName>
</protein>
<dbReference type="EMBL" id="JAOPKB010000023">
    <property type="protein sequence ID" value="MCU4975729.1"/>
    <property type="molecule type" value="Genomic_DNA"/>
</dbReference>
<evidence type="ECO:0000256" key="1">
    <source>
        <dbReference type="SAM" id="MobiDB-lite"/>
    </source>
</evidence>
<organism evidence="2 3">
    <name type="scientific">Natronoglomus mannanivorans</name>
    <dbReference type="NCBI Taxonomy" id="2979990"/>
    <lineage>
        <taxon>Archaea</taxon>
        <taxon>Methanobacteriati</taxon>
        <taxon>Methanobacteriota</taxon>
        <taxon>Stenosarchaea group</taxon>
        <taxon>Halobacteria</taxon>
        <taxon>Halobacteriales</taxon>
        <taxon>Natrialbaceae</taxon>
        <taxon>Natronoglomus</taxon>
    </lineage>
</organism>
<keyword evidence="3" id="KW-1185">Reference proteome</keyword>
<feature type="compositionally biased region" description="Polar residues" evidence="1">
    <location>
        <begin position="48"/>
        <end position="61"/>
    </location>
</feature>
<feature type="compositionally biased region" description="Acidic residues" evidence="1">
    <location>
        <begin position="71"/>
        <end position="81"/>
    </location>
</feature>
<dbReference type="Proteomes" id="UP001320972">
    <property type="component" value="Unassembled WGS sequence"/>
</dbReference>
<feature type="region of interest" description="Disordered" evidence="1">
    <location>
        <begin position="113"/>
        <end position="133"/>
    </location>
</feature>
<proteinExistence type="predicted"/>
<dbReference type="RefSeq" id="WP_338009364.1">
    <property type="nucleotide sequence ID" value="NZ_JAOPKB010000023.1"/>
</dbReference>
<gene>
    <name evidence="2" type="ORF">OB955_23895</name>
</gene>
<feature type="compositionally biased region" description="Acidic residues" evidence="1">
    <location>
        <begin position="15"/>
        <end position="27"/>
    </location>
</feature>
<dbReference type="InterPro" id="IPR058276">
    <property type="entry name" value="DUF7970"/>
</dbReference>
<feature type="region of interest" description="Disordered" evidence="1">
    <location>
        <begin position="1"/>
        <end position="93"/>
    </location>
</feature>
<accession>A0ABT2QLC8</accession>
<name>A0ABT2QLC8_9EURY</name>
<feature type="compositionally biased region" description="Low complexity" evidence="1">
    <location>
        <begin position="1"/>
        <end position="14"/>
    </location>
</feature>
<evidence type="ECO:0000313" key="2">
    <source>
        <dbReference type="EMBL" id="MCU4975729.1"/>
    </source>
</evidence>
<reference evidence="2 3" key="1">
    <citation type="submission" date="2022-09" db="EMBL/GenBank/DDBJ databases">
        <title>Enrichment on poylsaccharides allowed isolation of novel metabolic and taxonomic groups of Haloarchaea.</title>
        <authorList>
            <person name="Sorokin D.Y."/>
            <person name="Elcheninov A.G."/>
            <person name="Khizhniak T.V."/>
            <person name="Kolganova T.V."/>
            <person name="Kublanov I.V."/>
        </authorList>
    </citation>
    <scope>NUCLEOTIDE SEQUENCE [LARGE SCALE GENOMIC DNA]</scope>
    <source>
        <strain evidence="2 3">AArc-m2/3/4</strain>
    </source>
</reference>
<sequence>MTGFKSGASSSPYSSDDDDSDGEDDTATDAGADTDTGADADADTETGISTPDQTPTSTRTPDTAQRRTEDDDRAEADEAESTETASTSSGLPWIYRRSSITDGRAKTVQLHLQASTRERQTDALSDAESELGESVKKADLREAALLVGMDHIDEVADVLREWGYDFE</sequence>